<protein>
    <recommendedName>
        <fullName evidence="3">Transposase</fullName>
    </recommendedName>
</protein>
<organism evidence="1 2">
    <name type="scientific">Caballeronia mineralivorans PML1(12)</name>
    <dbReference type="NCBI Taxonomy" id="908627"/>
    <lineage>
        <taxon>Bacteria</taxon>
        <taxon>Pseudomonadati</taxon>
        <taxon>Pseudomonadota</taxon>
        <taxon>Betaproteobacteria</taxon>
        <taxon>Burkholderiales</taxon>
        <taxon>Burkholderiaceae</taxon>
        <taxon>Caballeronia</taxon>
    </lineage>
</organism>
<dbReference type="AlphaFoldDB" id="A0A0J1CL60"/>
<comment type="caution">
    <text evidence="1">The sequence shown here is derived from an EMBL/GenBank/DDBJ whole genome shotgun (WGS) entry which is preliminary data.</text>
</comment>
<keyword evidence="2" id="KW-1185">Reference proteome</keyword>
<reference evidence="1 2" key="1">
    <citation type="journal article" date="2015" name="Genome Announc.">
        <title>Draft Genome Sequence of Burkholderia sp. Strain PML1(12), an Ectomycorrhizosphere-Inhabiting Bacterium with Effective Mineral-Weathering Ability.</title>
        <authorList>
            <person name="Uroz S."/>
            <person name="Oger P."/>
        </authorList>
    </citation>
    <scope>NUCLEOTIDE SEQUENCE [LARGE SCALE GENOMIC DNA]</scope>
    <source>
        <strain evidence="2">PML1(12)</strain>
    </source>
</reference>
<dbReference type="PATRIC" id="fig|908627.4.peg.7964"/>
<gene>
    <name evidence="1" type="ORF">EOS_35610</name>
</gene>
<accession>A0A0J1CL60</accession>
<evidence type="ECO:0000313" key="2">
    <source>
        <dbReference type="Proteomes" id="UP000035963"/>
    </source>
</evidence>
<evidence type="ECO:0008006" key="3">
    <source>
        <dbReference type="Google" id="ProtNLM"/>
    </source>
</evidence>
<proteinExistence type="predicted"/>
<dbReference type="EMBL" id="AEJF01000214">
    <property type="protein sequence ID" value="KLU21500.1"/>
    <property type="molecule type" value="Genomic_DNA"/>
</dbReference>
<sequence>MRQITGCMEDYWATRGLDIPVPSSGQLCERFASLEVDIMLARRLARGEAVSMIVDATGLSFGPASQ</sequence>
<name>A0A0J1CL60_9BURK</name>
<evidence type="ECO:0000313" key="1">
    <source>
        <dbReference type="EMBL" id="KLU21500.1"/>
    </source>
</evidence>
<dbReference type="Proteomes" id="UP000035963">
    <property type="component" value="Unassembled WGS sequence"/>
</dbReference>